<dbReference type="Proteomes" id="UP001596101">
    <property type="component" value="Unassembled WGS sequence"/>
</dbReference>
<reference evidence="4" key="1">
    <citation type="journal article" date="2019" name="Int. J. Syst. Evol. Microbiol.">
        <title>The Global Catalogue of Microorganisms (GCM) 10K type strain sequencing project: providing services to taxonomists for standard genome sequencing and annotation.</title>
        <authorList>
            <consortium name="The Broad Institute Genomics Platform"/>
            <consortium name="The Broad Institute Genome Sequencing Center for Infectious Disease"/>
            <person name="Wu L."/>
            <person name="Ma J."/>
        </authorList>
    </citation>
    <scope>NUCLEOTIDE SEQUENCE [LARGE SCALE GENOMIC DNA]</scope>
    <source>
        <strain evidence="4">CCUG 43111</strain>
    </source>
</reference>
<dbReference type="RefSeq" id="WP_379751262.1">
    <property type="nucleotide sequence ID" value="NZ_JBHSMR010000001.1"/>
</dbReference>
<feature type="domain" description="YCII-related" evidence="2">
    <location>
        <begin position="1"/>
        <end position="86"/>
    </location>
</feature>
<comment type="caution">
    <text evidence="3">The sequence shown here is derived from an EMBL/GenBank/DDBJ whole genome shotgun (WGS) entry which is preliminary data.</text>
</comment>
<dbReference type="InterPro" id="IPR005545">
    <property type="entry name" value="YCII"/>
</dbReference>
<accession>A0ABW0MHC2</accession>
<dbReference type="InterPro" id="IPR011008">
    <property type="entry name" value="Dimeric_a/b-barrel"/>
</dbReference>
<gene>
    <name evidence="3" type="ORF">ACFPQ5_01645</name>
</gene>
<proteinExistence type="inferred from homology"/>
<dbReference type="NCBIfam" id="NF009508">
    <property type="entry name" value="PRK12866.1"/>
    <property type="match status" value="1"/>
</dbReference>
<evidence type="ECO:0000256" key="1">
    <source>
        <dbReference type="ARBA" id="ARBA00007689"/>
    </source>
</evidence>
<evidence type="ECO:0000313" key="3">
    <source>
        <dbReference type="EMBL" id="MFC5476876.1"/>
    </source>
</evidence>
<dbReference type="SUPFAM" id="SSF54909">
    <property type="entry name" value="Dimeric alpha+beta barrel"/>
    <property type="match status" value="1"/>
</dbReference>
<dbReference type="EMBL" id="JBHSMR010000001">
    <property type="protein sequence ID" value="MFC5476876.1"/>
    <property type="molecule type" value="Genomic_DNA"/>
</dbReference>
<sequence length="100" mass="11312">MHYLLTYDLAPDYLERRPEFRDEHLKLAWEAQERGDIVLAGALGEPADRALLVFDCDSPEVPQLFAAKDPYVTHGLVRAFHVRPWNTVVGDLATTPVRPA</sequence>
<dbReference type="Pfam" id="PF03795">
    <property type="entry name" value="YCII"/>
    <property type="match status" value="1"/>
</dbReference>
<evidence type="ECO:0000313" key="4">
    <source>
        <dbReference type="Proteomes" id="UP001596101"/>
    </source>
</evidence>
<dbReference type="PANTHER" id="PTHR33606">
    <property type="entry name" value="PROTEIN YCII"/>
    <property type="match status" value="1"/>
</dbReference>
<name>A0ABW0MHC2_9BURK</name>
<organism evidence="3 4">
    <name type="scientific">Massilia suwonensis</name>
    <dbReference type="NCBI Taxonomy" id="648895"/>
    <lineage>
        <taxon>Bacteria</taxon>
        <taxon>Pseudomonadati</taxon>
        <taxon>Pseudomonadota</taxon>
        <taxon>Betaproteobacteria</taxon>
        <taxon>Burkholderiales</taxon>
        <taxon>Oxalobacteraceae</taxon>
        <taxon>Telluria group</taxon>
        <taxon>Massilia</taxon>
    </lineage>
</organism>
<dbReference type="InterPro" id="IPR051807">
    <property type="entry name" value="Sec-metab_biosynth-assoc"/>
</dbReference>
<dbReference type="Gene3D" id="3.30.70.1060">
    <property type="entry name" value="Dimeric alpha+beta barrel"/>
    <property type="match status" value="1"/>
</dbReference>
<evidence type="ECO:0000259" key="2">
    <source>
        <dbReference type="Pfam" id="PF03795"/>
    </source>
</evidence>
<protein>
    <submittedName>
        <fullName evidence="3">YciI-like protein</fullName>
    </submittedName>
</protein>
<dbReference type="PANTHER" id="PTHR33606:SF3">
    <property type="entry name" value="PROTEIN YCII"/>
    <property type="match status" value="1"/>
</dbReference>
<comment type="similarity">
    <text evidence="1">Belongs to the YciI family.</text>
</comment>
<keyword evidence="4" id="KW-1185">Reference proteome</keyword>